<evidence type="ECO:0000313" key="3">
    <source>
        <dbReference type="Proteomes" id="UP001595783"/>
    </source>
</evidence>
<evidence type="ECO:0000313" key="2">
    <source>
        <dbReference type="EMBL" id="SFZ71498.1"/>
    </source>
</evidence>
<reference evidence="1" key="1">
    <citation type="journal article" date="2014" name="Int. J. Syst. Evol. Microbiol.">
        <title>Complete genome of a new Firmicutes species belonging to the dominant human colonic microbiota ('Ruminococcus bicirculans') reveals two chromosomes and a selective capacity to utilize plant glucans.</title>
        <authorList>
            <consortium name="NISC Comparative Sequencing Program"/>
            <person name="Wegmann U."/>
            <person name="Louis P."/>
            <person name="Goesmann A."/>
            <person name="Henrissat B."/>
            <person name="Duncan S.H."/>
            <person name="Flint H.J."/>
        </authorList>
    </citation>
    <scope>NUCLEOTIDE SEQUENCE</scope>
    <source>
        <strain evidence="1">CCUG 53816</strain>
    </source>
</reference>
<reference evidence="1" key="4">
    <citation type="submission" date="2024-09" db="EMBL/GenBank/DDBJ databases">
        <authorList>
            <person name="Sun Q."/>
            <person name="Mori K."/>
        </authorList>
    </citation>
    <scope>NUCLEOTIDE SEQUENCE</scope>
    <source>
        <strain evidence="1">CCUG 53816</strain>
    </source>
</reference>
<dbReference type="AlphaFoldDB" id="A0A1M4NGX0"/>
<dbReference type="RefSeq" id="WP_104751515.1">
    <property type="nucleotide sequence ID" value="NZ_FZMF01000001.1"/>
</dbReference>
<proteinExistence type="predicted"/>
<dbReference type="EMBL" id="LT633241">
    <property type="protein sequence ID" value="SFZ71498.1"/>
    <property type="molecule type" value="Genomic_DNA"/>
</dbReference>
<dbReference type="Proteomes" id="UP001595783">
    <property type="component" value="Unassembled WGS sequence"/>
</dbReference>
<keyword evidence="3" id="KW-1185">Reference proteome</keyword>
<gene>
    <name evidence="2" type="primary">omp9</name>
    <name evidence="1" type="ORF">ACFOPX_01775</name>
</gene>
<dbReference type="OrthoDB" id="5315421at2"/>
<reference evidence="2" key="2">
    <citation type="submission" date="2016-10" db="EMBL/GenBank/DDBJ databases">
        <title>Proteomic and phylogenetic analysis of the outer membrane protein repertoire of gastric Helicobacter species.</title>
        <authorList>
            <person name="Joosten M."/>
        </authorList>
    </citation>
    <scope>NUCLEOTIDE SEQUENCE</scope>
    <source>
        <strain evidence="2">HbacM50</strain>
    </source>
</reference>
<sequence>MLRFTCMLVLLLGLVEKVPSEPFPFVMSLKKSDRLNKKSILRQIPWEKSYELWKIERYMPTDATKQNVQKAIQTIVPILDSLPFFKEWPATNLSEQNFIKATKIVGSFLIFKVIQKYAHIARYESTYASMALDFLYTPLILAQKGGVNPLDYIQSLATLHFSPKSTRDSDVLEVFVKSFNFFSLTHSAIQEVSAKDWNILDSLRTMFIRAWFVSWLVGDRMLDQVVDASLLPYVHAIINYAISNSFSFFYDTPFYLDALFKDHYMKETAHAFFACKDIPTQFLQAYQERVQNNPQICFNPGYLTQKTQKACNDAFKTPSKALVGKVKTYLQNKRLISIDNVPCVFLNKENKIWHAKLQNPICKTIQAF</sequence>
<reference evidence="3" key="3">
    <citation type="journal article" date="2019" name="Int. J. Syst. Evol. Microbiol.">
        <title>The Global Catalogue of Microorganisms (GCM) 10K type strain sequencing project: providing services to taxonomists for standard genome sequencing and annotation.</title>
        <authorList>
            <consortium name="The Broad Institute Genomics Platform"/>
            <consortium name="The Broad Institute Genome Sequencing Center for Infectious Disease"/>
            <person name="Wu L."/>
            <person name="Ma J."/>
        </authorList>
    </citation>
    <scope>NUCLEOTIDE SEQUENCE [LARGE SCALE GENOMIC DNA]</scope>
    <source>
        <strain evidence="3">CCUG 53816</strain>
    </source>
</reference>
<protein>
    <submittedName>
        <fullName evidence="2">OMP9</fullName>
    </submittedName>
</protein>
<dbReference type="EMBL" id="JBHRZO010000009">
    <property type="protein sequence ID" value="MFC3847264.1"/>
    <property type="molecule type" value="Genomic_DNA"/>
</dbReference>
<accession>A0A1M4NGX0</accession>
<evidence type="ECO:0000313" key="1">
    <source>
        <dbReference type="EMBL" id="MFC3847264.1"/>
    </source>
</evidence>
<organism evidence="2">
    <name type="scientific">Helicobacter baculiformis</name>
    <dbReference type="NCBI Taxonomy" id="427351"/>
    <lineage>
        <taxon>Bacteria</taxon>
        <taxon>Pseudomonadati</taxon>
        <taxon>Campylobacterota</taxon>
        <taxon>Epsilonproteobacteria</taxon>
        <taxon>Campylobacterales</taxon>
        <taxon>Helicobacteraceae</taxon>
        <taxon>Helicobacter</taxon>
    </lineage>
</organism>
<name>A0A1M4NGX0_9HELI</name>